<feature type="region of interest" description="Disordered" evidence="1">
    <location>
        <begin position="966"/>
        <end position="1006"/>
    </location>
</feature>
<evidence type="ECO:0000313" key="2">
    <source>
        <dbReference type="EMBL" id="KAG5176130.1"/>
    </source>
</evidence>
<gene>
    <name evidence="2" type="ORF">JKP88DRAFT_265527</name>
</gene>
<feature type="region of interest" description="Disordered" evidence="1">
    <location>
        <begin position="58"/>
        <end position="108"/>
    </location>
</feature>
<feature type="region of interest" description="Disordered" evidence="1">
    <location>
        <begin position="1168"/>
        <end position="1202"/>
    </location>
</feature>
<proteinExistence type="predicted"/>
<accession>A0A835YJ56</accession>
<reference evidence="2" key="1">
    <citation type="submission" date="2021-02" db="EMBL/GenBank/DDBJ databases">
        <title>First Annotated Genome of the Yellow-green Alga Tribonema minus.</title>
        <authorList>
            <person name="Mahan K.M."/>
        </authorList>
    </citation>
    <scope>NUCLEOTIDE SEQUENCE</scope>
    <source>
        <strain evidence="2">UTEX B ZZ1240</strain>
    </source>
</reference>
<feature type="region of interest" description="Disordered" evidence="1">
    <location>
        <begin position="1036"/>
        <end position="1066"/>
    </location>
</feature>
<organism evidence="2 3">
    <name type="scientific">Tribonema minus</name>
    <dbReference type="NCBI Taxonomy" id="303371"/>
    <lineage>
        <taxon>Eukaryota</taxon>
        <taxon>Sar</taxon>
        <taxon>Stramenopiles</taxon>
        <taxon>Ochrophyta</taxon>
        <taxon>PX clade</taxon>
        <taxon>Xanthophyceae</taxon>
        <taxon>Tribonematales</taxon>
        <taxon>Tribonemataceae</taxon>
        <taxon>Tribonema</taxon>
    </lineage>
</organism>
<evidence type="ECO:0000313" key="3">
    <source>
        <dbReference type="Proteomes" id="UP000664859"/>
    </source>
</evidence>
<sequence>MVAAPPQRAMQPPYARPQRPDWQCYQCRRTFPGTLNPHVHKASQACHDACAAQANSAQANSRPAAPPGSYYGLGAAQHRNSGAPSHLGPPAPSPRAPAPAPAAAAAAAPASGFDEKSFSAFMEYRRWLDQQGELVSVGHTLASPPSGGGTSRVSAEAELNVALACENVQAAVASASSPAARRHARHEQLLHAMLAPSPLSSATRLAPSAGDNIELSNATRDEMSTDADIELSDATRVSTLLARLLRYPYRMASSYRIASAAFSIAFSHSIQPDFHIMADLVERLINRFGQAAVNTAQGHEPSHTRRLHETLLRTFERRRRILGADQGVKLRHKTVSCSLAKVLHRHPSLEMAQTLQDAADYVGKVRHLASLLANYICTWKLHHGQPFPDATQRYFMECLTCYVQGAGAAYTNGAGPGAAQLPASTLQRFQDLRNNSNLQALQATWAPWRLHEVFLYVAKDMATVASTYIQVHFQRRRLAIITYWALFQALRAHIMNDDDDPDTQVDMTVRPFTRAVHDLAELVTTYAGNDLHGEPQARLNQLGFRGAELDDDGDVQEGADYLKILDICETVRHLPDGDSDASKHRLLAQLQQLYVETDRTDYQELMSGLFEQFPDDAAARRENRDAVWGLLPVPPKLTAPLPRFKPQPAFIRIDRTGMGELFPGLAARMAGRGPWWYAEFMQPWAKAANITTMRQRTNHYARSERGVMRAIERASQPGYRVLAPWLVDRTFMTDGHQLKLLLVTSHDSHQGPHGLTELPRRGYQVGYINEELGDVLEGEVAEGPNGVFRLQRVHREIGAEPATVAGGTPAAQDRLHALDHVVVTGVDPGQVLAFSAVTALGQRWRRDNAADFAANPPPEGEGVTAQEVSGAEYRVWAQSVRNEQGEAQRRGANQAYSDALAALADRHTSTGRYQVLRAYCTTWGQHADAMWGELLNPARRHQRFSRFRAQQAAIAKMAEKLAPFRRQHRPPGWKPPLLDRPGGTTQQSTPLLDTHGSNTQGLVHFSGSAGGRPCSAQLSTLSNALDGGGAPGLTQCTDVADGHGGSAPDTTPLTIGEHGGHAQSSELLTGSCSRALRPASLSLVNGVDDNAQSCLQPANVIDGRHDATHSTTTPSGGLGQNAQVLAVAVGAAGELCVHREKVGQFTGTDESSTVPTQGLAQTAGIADGDRTACSSKRLPGRMRNARGSAAATGTSMGSVPRTKGISSSSVLTALHSMLTPVVAMATGSVPLSVPLDGGPHDSGVISTAHGFALTSGVTGAGQCGSFYSAQSLVSQSCTASSSTANTTTLGLVGGHASSRQGSHAAQVVAGHDGTMQPMGMGSGPTKGVEQCQMGGYSTLLLEAASNAVQDLHTGAVLEQQAISPHPPSRPGCCVGTLSSSLSRGGEIGIDDTAASAGTGNGDLLLQQRVRTALQDQRPQLSNEAAGTTYAIGYHNGHLLRQHQWLVAAGHSGGDTAACVSDSGGTSRAALDISQTAPLGSDDTAASAGTGNGDLLLQQRVRTALQDQRPQLSNEAAGTTYAIGYHSGHLLRQQQWLVAAGHSGGDTAACVSDSGGTSKAALDISPCCMGVSTQSPAATRINGSLLSDARLNGKVQRLLLPLTVQRCTECRTVGLLSSTSNTGTGVASWHSSERSASFGSVGGICGVLAPLTAAPDSHDRFTANSNMALATAPGLVYSSAGGAAVSISTSNGQRSIAESPSAVECNMEAVQLVAVATTAGACRLAEAVRRKAMVLVQQGTARAGITSSTRCTALVPAQHSPMAGRTAMTTRSIDPGEEAARNNGRYTGHTSGECEAPTVGSCVAICNSGGKAYSCAVLRGDEVRTHDVVVSRGGENDVRPMAHTAVLRQKAHGNMVARGFEDKEPNATGEDGGSSGVQTVPRRAMMRTPVYASKARARATVATEEVVVSSNRAHVRSWRLTADLVGCSHRSGAACSRQDLAECPRRKLLSADTTIVAQQADLLLAAIVAHLKGGVMLLSSLQRSGRCMRPSVMAIMC</sequence>
<dbReference type="EMBL" id="JAFCMP010000540">
    <property type="protein sequence ID" value="KAG5176130.1"/>
    <property type="molecule type" value="Genomic_DNA"/>
</dbReference>
<evidence type="ECO:0000256" key="1">
    <source>
        <dbReference type="SAM" id="MobiDB-lite"/>
    </source>
</evidence>
<feature type="compositionally biased region" description="Polar residues" evidence="1">
    <location>
        <begin position="983"/>
        <end position="1001"/>
    </location>
</feature>
<dbReference type="Proteomes" id="UP000664859">
    <property type="component" value="Unassembled WGS sequence"/>
</dbReference>
<keyword evidence="3" id="KW-1185">Reference proteome</keyword>
<feature type="compositionally biased region" description="Pro residues" evidence="1">
    <location>
        <begin position="87"/>
        <end position="100"/>
    </location>
</feature>
<protein>
    <submittedName>
        <fullName evidence="2">Uncharacterized protein</fullName>
    </submittedName>
</protein>
<name>A0A835YJ56_9STRA</name>
<feature type="region of interest" description="Disordered" evidence="1">
    <location>
        <begin position="1"/>
        <end position="20"/>
    </location>
</feature>
<comment type="caution">
    <text evidence="2">The sequence shown here is derived from an EMBL/GenBank/DDBJ whole genome shotgun (WGS) entry which is preliminary data.</text>
</comment>